<dbReference type="PANTHER" id="PTHR34216">
    <property type="match status" value="1"/>
</dbReference>
<gene>
    <name evidence="4" type="ORF">ACFFRI_02170</name>
</gene>
<dbReference type="InterPro" id="IPR002509">
    <property type="entry name" value="NODB_dom"/>
</dbReference>
<evidence type="ECO:0000313" key="4">
    <source>
        <dbReference type="EMBL" id="MFB9311836.1"/>
    </source>
</evidence>
<dbReference type="InterPro" id="IPR011330">
    <property type="entry name" value="Glyco_hydro/deAcase_b/a-brl"/>
</dbReference>
<keyword evidence="2" id="KW-0732">Signal</keyword>
<dbReference type="EMBL" id="JBHMDG010000002">
    <property type="protein sequence ID" value="MFB9311836.1"/>
    <property type="molecule type" value="Genomic_DNA"/>
</dbReference>
<keyword evidence="4" id="KW-0378">Hydrolase</keyword>
<accession>A0ABV5K511</accession>
<sequence>MRSTTRSLARRTRPVARTVRWLRDRDGSRSLTLIGWHRVDGETSDGLSTGVPDFVAHLDVLAARGCRVLSLEDGLAGLRAGSLPPDAVALTFDDGYASVVETAWPLLQDRGWTATLFVVTDSLDRELRFAWDDHAADDPAGRLRLSSADELAKAAADGLDLGSHTCTHPLLTQLDQDALERELVSSRHVLGDLLGRQVSSIAYPAGAWDRRVRAAAGRAGYTVGITVDRGVATPRSPLLSLPRAFVPHDPIDLDLVLDGAYTFLRPLDAVRARRGRRS</sequence>
<reference evidence="4 5" key="1">
    <citation type="submission" date="2024-09" db="EMBL/GenBank/DDBJ databases">
        <authorList>
            <person name="Sun Q."/>
            <person name="Mori K."/>
        </authorList>
    </citation>
    <scope>NUCLEOTIDE SEQUENCE [LARGE SCALE GENOMIC DNA]</scope>
    <source>
        <strain evidence="4 5">JCM 9626</strain>
    </source>
</reference>
<dbReference type="SUPFAM" id="SSF88713">
    <property type="entry name" value="Glycoside hydrolase/deacetylase"/>
    <property type="match status" value="1"/>
</dbReference>
<evidence type="ECO:0000259" key="3">
    <source>
        <dbReference type="PROSITE" id="PS51677"/>
    </source>
</evidence>
<feature type="domain" description="NodB homology" evidence="3">
    <location>
        <begin position="86"/>
        <end position="278"/>
    </location>
</feature>
<dbReference type="InterPro" id="IPR051398">
    <property type="entry name" value="Polysacch_Deacetylase"/>
</dbReference>
<keyword evidence="5" id="KW-1185">Reference proteome</keyword>
<dbReference type="EC" id="3.-.-.-" evidence="4"/>
<evidence type="ECO:0000256" key="1">
    <source>
        <dbReference type="ARBA" id="ARBA00004613"/>
    </source>
</evidence>
<organism evidence="4 5">
    <name type="scientific">Nocardioides plantarum</name>
    <dbReference type="NCBI Taxonomy" id="29299"/>
    <lineage>
        <taxon>Bacteria</taxon>
        <taxon>Bacillati</taxon>
        <taxon>Actinomycetota</taxon>
        <taxon>Actinomycetes</taxon>
        <taxon>Propionibacteriales</taxon>
        <taxon>Nocardioidaceae</taxon>
        <taxon>Nocardioides</taxon>
    </lineage>
</organism>
<evidence type="ECO:0000313" key="5">
    <source>
        <dbReference type="Proteomes" id="UP001589750"/>
    </source>
</evidence>
<dbReference type="PANTHER" id="PTHR34216:SF3">
    <property type="entry name" value="POLY-BETA-1,6-N-ACETYL-D-GLUCOSAMINE N-DEACETYLASE"/>
    <property type="match status" value="1"/>
</dbReference>
<name>A0ABV5K511_9ACTN</name>
<dbReference type="Gene3D" id="3.20.20.370">
    <property type="entry name" value="Glycoside hydrolase/deacetylase"/>
    <property type="match status" value="1"/>
</dbReference>
<dbReference type="RefSeq" id="WP_140010945.1">
    <property type="nucleotide sequence ID" value="NZ_JBHMDG010000002.1"/>
</dbReference>
<dbReference type="Pfam" id="PF01522">
    <property type="entry name" value="Polysacc_deac_1"/>
    <property type="match status" value="1"/>
</dbReference>
<comment type="caution">
    <text evidence="4">The sequence shown here is derived from an EMBL/GenBank/DDBJ whole genome shotgun (WGS) entry which is preliminary data.</text>
</comment>
<dbReference type="PROSITE" id="PS51677">
    <property type="entry name" value="NODB"/>
    <property type="match status" value="1"/>
</dbReference>
<comment type="subcellular location">
    <subcellularLocation>
        <location evidence="1">Secreted</location>
    </subcellularLocation>
</comment>
<protein>
    <submittedName>
        <fullName evidence="4">Polysaccharide deacetylase family protein</fullName>
        <ecNumber evidence="4">3.-.-.-</ecNumber>
    </submittedName>
</protein>
<evidence type="ECO:0000256" key="2">
    <source>
        <dbReference type="ARBA" id="ARBA00022729"/>
    </source>
</evidence>
<dbReference type="GO" id="GO:0016787">
    <property type="term" value="F:hydrolase activity"/>
    <property type="evidence" value="ECO:0007669"/>
    <property type="project" value="UniProtKB-KW"/>
</dbReference>
<dbReference type="Proteomes" id="UP001589750">
    <property type="component" value="Unassembled WGS sequence"/>
</dbReference>
<proteinExistence type="predicted"/>
<dbReference type="CDD" id="cd10918">
    <property type="entry name" value="CE4_NodB_like_5s_6s"/>
    <property type="match status" value="1"/>
</dbReference>